<dbReference type="InterPro" id="IPR014001">
    <property type="entry name" value="Helicase_ATP-bd"/>
</dbReference>
<keyword evidence="8" id="KW-0067">ATP-binding</keyword>
<evidence type="ECO:0000313" key="13">
    <source>
        <dbReference type="Proteomes" id="UP000204221"/>
    </source>
</evidence>
<comment type="similarity">
    <text evidence="1">In the N-terminal section; belongs to the CRISPR-associated nuclease Cas3-HD family.</text>
</comment>
<dbReference type="GO" id="GO:0003723">
    <property type="term" value="F:RNA binding"/>
    <property type="evidence" value="ECO:0007669"/>
    <property type="project" value="TreeGrafter"/>
</dbReference>
<dbReference type="AlphaFoldDB" id="A0A221W4F5"/>
<evidence type="ECO:0000256" key="7">
    <source>
        <dbReference type="ARBA" id="ARBA00022806"/>
    </source>
</evidence>
<evidence type="ECO:0000256" key="1">
    <source>
        <dbReference type="ARBA" id="ARBA00006847"/>
    </source>
</evidence>
<dbReference type="GO" id="GO:0046872">
    <property type="term" value="F:metal ion binding"/>
    <property type="evidence" value="ECO:0007669"/>
    <property type="project" value="UniProtKB-KW"/>
</dbReference>
<dbReference type="EMBL" id="CP022521">
    <property type="protein sequence ID" value="ASO20770.1"/>
    <property type="molecule type" value="Genomic_DNA"/>
</dbReference>
<dbReference type="SUPFAM" id="SSF52540">
    <property type="entry name" value="P-loop containing nucleoside triphosphate hydrolases"/>
    <property type="match status" value="1"/>
</dbReference>
<keyword evidence="7 12" id="KW-0347">Helicase</keyword>
<dbReference type="KEGG" id="ahg:AHOG_15720"/>
<keyword evidence="4" id="KW-0479">Metal-binding</keyword>
<dbReference type="InterPro" id="IPR006483">
    <property type="entry name" value="CRISPR-assoc_Cas3_HD"/>
</dbReference>
<dbReference type="SMART" id="SM00487">
    <property type="entry name" value="DEXDc"/>
    <property type="match status" value="1"/>
</dbReference>
<dbReference type="InterPro" id="IPR006474">
    <property type="entry name" value="Helicase_Cas3_CRISPR-ass_core"/>
</dbReference>
<dbReference type="GO" id="GO:0004518">
    <property type="term" value="F:nuclease activity"/>
    <property type="evidence" value="ECO:0007669"/>
    <property type="project" value="UniProtKB-KW"/>
</dbReference>
<dbReference type="Pfam" id="PF00270">
    <property type="entry name" value="DEAD"/>
    <property type="match status" value="1"/>
</dbReference>
<dbReference type="PANTHER" id="PTHR47963">
    <property type="entry name" value="DEAD-BOX ATP-DEPENDENT RNA HELICASE 47, MITOCHONDRIAL"/>
    <property type="match status" value="1"/>
</dbReference>
<dbReference type="PROSITE" id="PS51192">
    <property type="entry name" value="HELICASE_ATP_BIND_1"/>
    <property type="match status" value="1"/>
</dbReference>
<evidence type="ECO:0000256" key="2">
    <source>
        <dbReference type="ARBA" id="ARBA00009046"/>
    </source>
</evidence>
<proteinExistence type="inferred from homology"/>
<dbReference type="PANTHER" id="PTHR47963:SF9">
    <property type="entry name" value="CRISPR-ASSOCIATED ENDONUCLEASE_HELICASE CAS3"/>
    <property type="match status" value="1"/>
</dbReference>
<evidence type="ECO:0000256" key="4">
    <source>
        <dbReference type="ARBA" id="ARBA00022723"/>
    </source>
</evidence>
<dbReference type="NCBIfam" id="TIGR01596">
    <property type="entry name" value="cas3_HD"/>
    <property type="match status" value="1"/>
</dbReference>
<gene>
    <name evidence="12" type="primary">cas2</name>
    <name evidence="12" type="ORF">AHOG_15720</name>
</gene>
<dbReference type="InterPro" id="IPR027417">
    <property type="entry name" value="P-loop_NTPase"/>
</dbReference>
<evidence type="ECO:0000313" key="12">
    <source>
        <dbReference type="EMBL" id="ASO20770.1"/>
    </source>
</evidence>
<evidence type="ECO:0000259" key="11">
    <source>
        <dbReference type="PROSITE" id="PS51643"/>
    </source>
</evidence>
<dbReference type="InterPro" id="IPR050547">
    <property type="entry name" value="DEAD_box_RNA_helicases"/>
</dbReference>
<dbReference type="Gene3D" id="1.10.3210.30">
    <property type="match status" value="1"/>
</dbReference>
<dbReference type="GO" id="GO:0016787">
    <property type="term" value="F:hydrolase activity"/>
    <property type="evidence" value="ECO:0007669"/>
    <property type="project" value="UniProtKB-KW"/>
</dbReference>
<dbReference type="InterPro" id="IPR038257">
    <property type="entry name" value="CRISPR-assoc_Cas3_HD_sf"/>
</dbReference>
<dbReference type="Gene3D" id="3.40.50.300">
    <property type="entry name" value="P-loop containing nucleotide triphosphate hydrolases"/>
    <property type="match status" value="2"/>
</dbReference>
<dbReference type="EC" id="3.1.-.-" evidence="12"/>
<evidence type="ECO:0000256" key="8">
    <source>
        <dbReference type="ARBA" id="ARBA00022840"/>
    </source>
</evidence>
<dbReference type="Proteomes" id="UP000204221">
    <property type="component" value="Chromosome"/>
</dbReference>
<dbReference type="Pfam" id="PF22590">
    <property type="entry name" value="Cas3-like_C_2"/>
    <property type="match status" value="1"/>
</dbReference>
<feature type="domain" description="Helicase ATP-binding" evidence="10">
    <location>
        <begin position="292"/>
        <end position="487"/>
    </location>
</feature>
<evidence type="ECO:0000256" key="9">
    <source>
        <dbReference type="ARBA" id="ARBA00023118"/>
    </source>
</evidence>
<evidence type="ECO:0000256" key="3">
    <source>
        <dbReference type="ARBA" id="ARBA00022722"/>
    </source>
</evidence>
<evidence type="ECO:0000256" key="6">
    <source>
        <dbReference type="ARBA" id="ARBA00022801"/>
    </source>
</evidence>
<sequence length="930" mass="100172">MVTGDAGGDAAEIEHRVLVDLRLWGKERDLGRRYPAIFHLVDTAAVAAALWDDMVAPGLREDIAAELGLSVAAAGRTVQFWAALHDIGKLTPHFQCQLELPAGYPTPGHETPAHDRAAHLWLASALAEYGYPGGRRPLARLIAEVLGAHHGRFHRIDPGDLLPAKLPFLGLGTGPWEEQRRATSEVLAEILRPAVPTASLSRSSAMVVAGLVILADWLASQTRYIKTRLDAVPVAGTLAAVRAFHAGSASAAPGLVAAAGLTRLRLRPGSFAEEFPDFWPNALQASLAEHLPSAVTGPGLLMIAAPTGFGKTEAALFSARVLGAAAGRPGIYVALPTTATADQMFARVARYLSRRGVGDVSQALLHGMAWLSPVDEMIAKAVSADGVSGDRETRARFPEWMRGRKRGLLAGVGIGTIDQALLAVLPTRHNALRMFALAGKTVVIDEVHAFGPYMRSLLVTLLSWLGELRIPVVLLSATLPAHVAAELAAAYRGSAAPGELTDPVVSYPGWTYVQRDTPPISHAVSFPAEQRRTLLVERRPIAVGDDGELDRISVLTREFGDLAAEGGCAAVICTTVAQAQQTYDGLLSWRATVPASQRPDVVLLHSRFPVWQREAITTRVTTGLGRDGVRPDRLILVSTQVIEQSLDLDLDFLVSDLAPVELLLQRAGRLHRHPSRDAGRPPWASAVGGEPRRMVVLTAPEGDLTRIPGAWSYIYPAAALIRADRLLAEREASGIVVPDDVQELVDRGNPGDFPAHQDPLLVGFEKAETERSADVMVEQQFAHNRQIPQPRRLTRLADLSVGDMPPEDHAATRFNADSVRVLPCYEDVDRELRLGGPNGETLPTPDSQGQLARAELIAVMRHTIPVSGHLVAGRGDDHALPPPWRDIWPLGDLVLLRQPVDETGRISPARIGERTFLLDAERGLVEVGEG</sequence>
<dbReference type="GO" id="GO:0005524">
    <property type="term" value="F:ATP binding"/>
    <property type="evidence" value="ECO:0007669"/>
    <property type="project" value="UniProtKB-KW"/>
</dbReference>
<dbReference type="PROSITE" id="PS51643">
    <property type="entry name" value="HD_CAS3"/>
    <property type="match status" value="1"/>
</dbReference>
<dbReference type="InterPro" id="IPR054712">
    <property type="entry name" value="Cas3-like_dom"/>
</dbReference>
<name>A0A221W4F5_9PSEU</name>
<dbReference type="GO" id="GO:0051607">
    <property type="term" value="P:defense response to virus"/>
    <property type="evidence" value="ECO:0007669"/>
    <property type="project" value="UniProtKB-KW"/>
</dbReference>
<evidence type="ECO:0000259" key="10">
    <source>
        <dbReference type="PROSITE" id="PS51192"/>
    </source>
</evidence>
<keyword evidence="6 12" id="KW-0378">Hydrolase</keyword>
<keyword evidence="5" id="KW-0547">Nucleotide-binding</keyword>
<organism evidence="12 13">
    <name type="scientific">Actinoalloteichus hoggarensis</name>
    <dbReference type="NCBI Taxonomy" id="1470176"/>
    <lineage>
        <taxon>Bacteria</taxon>
        <taxon>Bacillati</taxon>
        <taxon>Actinomycetota</taxon>
        <taxon>Actinomycetes</taxon>
        <taxon>Pseudonocardiales</taxon>
        <taxon>Pseudonocardiaceae</taxon>
        <taxon>Actinoalloteichus</taxon>
    </lineage>
</organism>
<evidence type="ECO:0000256" key="5">
    <source>
        <dbReference type="ARBA" id="ARBA00022741"/>
    </source>
</evidence>
<keyword evidence="3" id="KW-0540">Nuclease</keyword>
<protein>
    <submittedName>
        <fullName evidence="12">CRISPR-associated nuclease/helicase Cas3</fullName>
        <ecNumber evidence="12">3.1.-.-</ecNumber>
    </submittedName>
</protein>
<feature type="domain" description="HD Cas3-type" evidence="11">
    <location>
        <begin position="29"/>
        <end position="218"/>
    </location>
</feature>
<accession>A0A221W4F5</accession>
<reference evidence="12 13" key="1">
    <citation type="submission" date="2017-07" db="EMBL/GenBank/DDBJ databases">
        <title>Complete genome sequence of Actinoalloteichus hoggarensis DSM 45943, type strain of Actinoalloteichus hoggarensis.</title>
        <authorList>
            <person name="Ruckert C."/>
            <person name="Nouioui I."/>
            <person name="Willmese J."/>
            <person name="van Wezel G."/>
            <person name="Klenk H.-P."/>
            <person name="Kalinowski J."/>
            <person name="Zotchev S.B."/>
        </authorList>
    </citation>
    <scope>NUCLEOTIDE SEQUENCE [LARGE SCALE GENOMIC DNA]</scope>
    <source>
        <strain evidence="12 13">DSM 45943</strain>
    </source>
</reference>
<dbReference type="CDD" id="cd09641">
    <property type="entry name" value="Cas3''_I"/>
    <property type="match status" value="1"/>
</dbReference>
<keyword evidence="9" id="KW-0051">Antiviral defense</keyword>
<dbReference type="NCBIfam" id="TIGR01587">
    <property type="entry name" value="cas3_core"/>
    <property type="match status" value="1"/>
</dbReference>
<comment type="similarity">
    <text evidence="2">In the central section; belongs to the CRISPR-associated helicase Cas3 family.</text>
</comment>
<dbReference type="GO" id="GO:0003724">
    <property type="term" value="F:RNA helicase activity"/>
    <property type="evidence" value="ECO:0007669"/>
    <property type="project" value="TreeGrafter"/>
</dbReference>
<keyword evidence="13" id="KW-1185">Reference proteome</keyword>
<dbReference type="Pfam" id="PF18019">
    <property type="entry name" value="Cas3_HD"/>
    <property type="match status" value="1"/>
</dbReference>
<dbReference type="InterPro" id="IPR011545">
    <property type="entry name" value="DEAD/DEAH_box_helicase_dom"/>
</dbReference>